<accession>A0ABZ2KFI4</accession>
<dbReference type="SUPFAM" id="SSF51735">
    <property type="entry name" value="NAD(P)-binding Rossmann-fold domains"/>
    <property type="match status" value="1"/>
</dbReference>
<gene>
    <name evidence="1" type="ORF">LZC95_11345</name>
</gene>
<dbReference type="Pfam" id="PF00106">
    <property type="entry name" value="adh_short"/>
    <property type="match status" value="1"/>
</dbReference>
<dbReference type="PRINTS" id="PR00081">
    <property type="entry name" value="GDHRDH"/>
</dbReference>
<dbReference type="NCBIfam" id="NF005878">
    <property type="entry name" value="PRK07825.1"/>
    <property type="match status" value="1"/>
</dbReference>
<dbReference type="EMBL" id="CP089982">
    <property type="protein sequence ID" value="WXA97428.1"/>
    <property type="molecule type" value="Genomic_DNA"/>
</dbReference>
<dbReference type="Gene3D" id="3.40.50.720">
    <property type="entry name" value="NAD(P)-binding Rossmann-like Domain"/>
    <property type="match status" value="1"/>
</dbReference>
<evidence type="ECO:0000313" key="2">
    <source>
        <dbReference type="Proteomes" id="UP001379533"/>
    </source>
</evidence>
<dbReference type="InterPro" id="IPR036188">
    <property type="entry name" value="FAD/NAD-bd_sf"/>
</dbReference>
<dbReference type="Proteomes" id="UP001379533">
    <property type="component" value="Chromosome"/>
</dbReference>
<dbReference type="CDD" id="cd05233">
    <property type="entry name" value="SDR_c"/>
    <property type="match status" value="1"/>
</dbReference>
<dbReference type="InterPro" id="IPR002347">
    <property type="entry name" value="SDR_fam"/>
</dbReference>
<dbReference type="SUPFAM" id="SSF51905">
    <property type="entry name" value="FAD/NAD(P)-binding domain"/>
    <property type="match status" value="2"/>
</dbReference>
<evidence type="ECO:0000313" key="1">
    <source>
        <dbReference type="EMBL" id="WXA97428.1"/>
    </source>
</evidence>
<keyword evidence="2" id="KW-1185">Reference proteome</keyword>
<proteinExistence type="predicted"/>
<dbReference type="InterPro" id="IPR051209">
    <property type="entry name" value="FAD-bind_Monooxygenase_sf"/>
</dbReference>
<dbReference type="PANTHER" id="PTHR42877">
    <property type="entry name" value="L-ORNITHINE N(5)-MONOOXYGENASE-RELATED"/>
    <property type="match status" value="1"/>
</dbReference>
<dbReference type="Gene3D" id="3.50.50.60">
    <property type="entry name" value="FAD/NAD(P)-binding domain"/>
    <property type="match status" value="2"/>
</dbReference>
<dbReference type="PRINTS" id="PR00080">
    <property type="entry name" value="SDRFAMILY"/>
</dbReference>
<dbReference type="Pfam" id="PF13738">
    <property type="entry name" value="Pyr_redox_3"/>
    <property type="match status" value="1"/>
</dbReference>
<dbReference type="InterPro" id="IPR020904">
    <property type="entry name" value="Sc_DH/Rdtase_CS"/>
</dbReference>
<dbReference type="PANTHER" id="PTHR42877:SF4">
    <property type="entry name" value="FAD_NAD(P)-BINDING DOMAIN-CONTAINING PROTEIN-RELATED"/>
    <property type="match status" value="1"/>
</dbReference>
<dbReference type="RefSeq" id="WP_394848046.1">
    <property type="nucleotide sequence ID" value="NZ_CP089982.1"/>
</dbReference>
<name>A0ABZ2KFI4_9BACT</name>
<dbReference type="InterPro" id="IPR036291">
    <property type="entry name" value="NAD(P)-bd_dom_sf"/>
</dbReference>
<sequence>MQTTSTRVLIIGGGFSGLGMAIRLLQQKVNDFIVLEKAAQLGGTWRENTYPGCACDVPSHLYSYSFAPKTDWSRVFAPQPEIQQYTLDVAARYGVLPYVHLGTEALRGVWDEDRQRWRVETNNGIYDAQFIVLGQGPLHEPRIPDLRGLDSFGGVAFHSAQWRHDRDLTGRRVAVIGTGSSAIQFVPEIQPKAGHLVLFQRTAPWVLPKPDHRIPKTETWLLDHVPLVRRGLRGSIYAFTEMLQFAQRHPAAMQQVQRIGLAHLRRQVRDPELRRALTPEFTLGCKRLLLSNTYYPALQAPNVEVVPHAVTEITKRGIVGSDGIEREVDTIIFGTGFHVTDSSVPKRIVGRGGRTLDEVWRGSPSAYLGTTCHGFPNAFCMIGPNTGNGHGSAFTIIEAQARYIADAIETARRERMASIDVRPGAQHAWNQRVQAALSTTVFNAGGCSSYYIDHNGKNSSIYPWSTLDMRRRMRRFDAEHYEMRTQSAPVRRAPVPIDLEGAVVAITGGARGIGLQTARRFAEKGAFVCIGDLDGNAAREAACTLGPYARGFTLDVSQRASFERFVATVEAEMGPIEVLVNNAGVMPTGPFLEESDDTNRAAMGVNLWGTSLGMKLVLPRMIARGRGHVVNVASLAGKFEVPWMATYVASKHAAVGLTGAVRHEIEGTGVTLTAVMPAAIKTRLSAGIPLDGLFAREPDEVARAIVDSVRTRQADVVVPRAFRPFVPLYAMAPRGLIRWIIDAVDSERMLGGDTRRARTEYETAARAQGSVVAAAEVVAAE</sequence>
<dbReference type="PROSITE" id="PS00061">
    <property type="entry name" value="ADH_SHORT"/>
    <property type="match status" value="1"/>
</dbReference>
<reference evidence="1 2" key="1">
    <citation type="submission" date="2021-12" db="EMBL/GenBank/DDBJ databases">
        <title>Discovery of the Pendulisporaceae a myxobacterial family with distinct sporulation behavior and unique specialized metabolism.</title>
        <authorList>
            <person name="Garcia R."/>
            <person name="Popoff A."/>
            <person name="Bader C.D."/>
            <person name="Loehr J."/>
            <person name="Walesch S."/>
            <person name="Walt C."/>
            <person name="Boldt J."/>
            <person name="Bunk B."/>
            <person name="Haeckl F.J.F.P.J."/>
            <person name="Gunesch A.P."/>
            <person name="Birkelbach J."/>
            <person name="Nuebel U."/>
            <person name="Pietschmann T."/>
            <person name="Bach T."/>
            <person name="Mueller R."/>
        </authorList>
    </citation>
    <scope>NUCLEOTIDE SEQUENCE [LARGE SCALE GENOMIC DNA]</scope>
    <source>
        <strain evidence="1 2">MSr12523</strain>
    </source>
</reference>
<organism evidence="1 2">
    <name type="scientific">Pendulispora brunnea</name>
    <dbReference type="NCBI Taxonomy" id="2905690"/>
    <lineage>
        <taxon>Bacteria</taxon>
        <taxon>Pseudomonadati</taxon>
        <taxon>Myxococcota</taxon>
        <taxon>Myxococcia</taxon>
        <taxon>Myxococcales</taxon>
        <taxon>Sorangiineae</taxon>
        <taxon>Pendulisporaceae</taxon>
        <taxon>Pendulispora</taxon>
    </lineage>
</organism>
<protein>
    <submittedName>
        <fullName evidence="1">SDR family NAD(P)-dependent oxidoreductase</fullName>
    </submittedName>
</protein>